<accession>A0A165BE78</accession>
<organism evidence="1 2">
    <name type="scientific">Exidia glandulosa HHB12029</name>
    <dbReference type="NCBI Taxonomy" id="1314781"/>
    <lineage>
        <taxon>Eukaryota</taxon>
        <taxon>Fungi</taxon>
        <taxon>Dikarya</taxon>
        <taxon>Basidiomycota</taxon>
        <taxon>Agaricomycotina</taxon>
        <taxon>Agaricomycetes</taxon>
        <taxon>Auriculariales</taxon>
        <taxon>Exidiaceae</taxon>
        <taxon>Exidia</taxon>
    </lineage>
</organism>
<evidence type="ECO:0000313" key="1">
    <source>
        <dbReference type="EMBL" id="KZV80438.1"/>
    </source>
</evidence>
<dbReference type="EMBL" id="KV426481">
    <property type="protein sequence ID" value="KZV80438.1"/>
    <property type="molecule type" value="Genomic_DNA"/>
</dbReference>
<keyword evidence="2" id="KW-1185">Reference proteome</keyword>
<gene>
    <name evidence="1" type="ORF">EXIGLDRAFT_780940</name>
</gene>
<sequence>MNDFQLSSWEQLAVDSVRALRDETDESRAMMALYHSPEPDVALRCAWNGCAEEHEWMSTSARDIQRFGEAAATSAGFARVLPVMRAMIHSYPLRQANTLSLGTTDEPDVFARDLYALARSLVHHCPSAANADGQLLYDFCMDASVVSDTMKHIEQSVEMKPMVSMPRRRLRDLEEELRLRLKRGQYFDRAIGTMAERYDVLETVVDVEVVKGVVEAVENRVAMGEVTLLEEFVEWVRRGSDTKSRYT</sequence>
<evidence type="ECO:0000313" key="2">
    <source>
        <dbReference type="Proteomes" id="UP000077266"/>
    </source>
</evidence>
<reference evidence="1 2" key="1">
    <citation type="journal article" date="2016" name="Mol. Biol. Evol.">
        <title>Comparative Genomics of Early-Diverging Mushroom-Forming Fungi Provides Insights into the Origins of Lignocellulose Decay Capabilities.</title>
        <authorList>
            <person name="Nagy L.G."/>
            <person name="Riley R."/>
            <person name="Tritt A."/>
            <person name="Adam C."/>
            <person name="Daum C."/>
            <person name="Floudas D."/>
            <person name="Sun H."/>
            <person name="Yadav J.S."/>
            <person name="Pangilinan J."/>
            <person name="Larsson K.H."/>
            <person name="Matsuura K."/>
            <person name="Barry K."/>
            <person name="Labutti K."/>
            <person name="Kuo R."/>
            <person name="Ohm R.A."/>
            <person name="Bhattacharya S.S."/>
            <person name="Shirouzu T."/>
            <person name="Yoshinaga Y."/>
            <person name="Martin F.M."/>
            <person name="Grigoriev I.V."/>
            <person name="Hibbett D.S."/>
        </authorList>
    </citation>
    <scope>NUCLEOTIDE SEQUENCE [LARGE SCALE GENOMIC DNA]</scope>
    <source>
        <strain evidence="1 2">HHB12029</strain>
    </source>
</reference>
<name>A0A165BE78_EXIGL</name>
<dbReference type="InParanoid" id="A0A165BE78"/>
<proteinExistence type="predicted"/>
<dbReference type="Proteomes" id="UP000077266">
    <property type="component" value="Unassembled WGS sequence"/>
</dbReference>
<protein>
    <submittedName>
        <fullName evidence="1">Uncharacterized protein</fullName>
    </submittedName>
</protein>
<dbReference type="AlphaFoldDB" id="A0A165BE78"/>